<dbReference type="Pfam" id="PF18406">
    <property type="entry name" value="DUF1281_C"/>
    <property type="match status" value="1"/>
</dbReference>
<dbReference type="InterPro" id="IPR041329">
    <property type="entry name" value="YubB_C"/>
</dbReference>
<reference evidence="2 3" key="1">
    <citation type="submission" date="2016-11" db="EMBL/GenBank/DDBJ databases">
        <authorList>
            <person name="Jaros S."/>
            <person name="Januszkiewicz K."/>
            <person name="Wedrychowicz H."/>
        </authorList>
    </citation>
    <scope>NUCLEOTIDE SEQUENCE [LARGE SCALE GENOMIC DNA]</scope>
    <source>
        <strain evidence="2 3">CGMCC 1.12145</strain>
    </source>
</reference>
<organism evidence="2 3">
    <name type="scientific">Sinomicrobium oceani</name>
    <dbReference type="NCBI Taxonomy" id="1150368"/>
    <lineage>
        <taxon>Bacteria</taxon>
        <taxon>Pseudomonadati</taxon>
        <taxon>Bacteroidota</taxon>
        <taxon>Flavobacteriia</taxon>
        <taxon>Flavobacteriales</taxon>
        <taxon>Flavobacteriaceae</taxon>
        <taxon>Sinomicrobium</taxon>
    </lineage>
</organism>
<proteinExistence type="predicted"/>
<keyword evidence="3" id="KW-1185">Reference proteome</keyword>
<evidence type="ECO:0000259" key="1">
    <source>
        <dbReference type="Pfam" id="PF18406"/>
    </source>
</evidence>
<dbReference type="OrthoDB" id="7992117at2"/>
<evidence type="ECO:0000313" key="2">
    <source>
        <dbReference type="EMBL" id="SFW76378.1"/>
    </source>
</evidence>
<name>A0A1K1RWR5_9FLAO</name>
<gene>
    <name evidence="2" type="ORF">SAMN02927921_04114</name>
</gene>
<dbReference type="RefSeq" id="WP_072319339.1">
    <property type="nucleotide sequence ID" value="NZ_FPJE01000038.1"/>
</dbReference>
<accession>A0A1K1RWR5</accession>
<sequence length="225" mass="25866">MANSCYNSISITGNETELDTLHRLLTKEDGYIDFEHVLGREIPFENIYEVVGTKWFVPDITFQDKVLKLTGDSAWSPPVPLFESLAKTYPSLHITMDFEELGMCFGGRLEIDHKGTNIIFQGNYWQYMAFLDYESFLHEATLELQCQIETSELTTVSQLGQMRLYQCVAEPDRPKLLKRLLELTGMGLYAVTFEKNPHIEERIFATCPEDIKEQAPNAQVKRVEP</sequence>
<dbReference type="AlphaFoldDB" id="A0A1K1RWR5"/>
<evidence type="ECO:0000313" key="3">
    <source>
        <dbReference type="Proteomes" id="UP000182248"/>
    </source>
</evidence>
<feature type="domain" description="YubB ferredoxin-like" evidence="1">
    <location>
        <begin position="68"/>
        <end position="114"/>
    </location>
</feature>
<protein>
    <recommendedName>
        <fullName evidence="1">YubB ferredoxin-like domain-containing protein</fullName>
    </recommendedName>
</protein>
<dbReference type="EMBL" id="FPJE01000038">
    <property type="protein sequence ID" value="SFW76378.1"/>
    <property type="molecule type" value="Genomic_DNA"/>
</dbReference>
<dbReference type="Proteomes" id="UP000182248">
    <property type="component" value="Unassembled WGS sequence"/>
</dbReference>